<evidence type="ECO:0000256" key="2">
    <source>
        <dbReference type="ARBA" id="ARBA00010323"/>
    </source>
</evidence>
<evidence type="ECO:0000256" key="6">
    <source>
        <dbReference type="ARBA" id="ARBA00023136"/>
    </source>
</evidence>
<organism evidence="9 10">
    <name type="scientific">Gelatiniphilus marinus</name>
    <dbReference type="NCBI Taxonomy" id="1759464"/>
    <lineage>
        <taxon>Bacteria</taxon>
        <taxon>Pseudomonadati</taxon>
        <taxon>Bacteroidota</taxon>
        <taxon>Flavobacteriia</taxon>
        <taxon>Flavobacteriales</taxon>
        <taxon>Flavobacteriaceae</taxon>
        <taxon>Gelatiniphilus</taxon>
    </lineage>
</organism>
<dbReference type="PANTHER" id="PTHR13285">
    <property type="entry name" value="ACYLTRANSFERASE"/>
    <property type="match status" value="1"/>
</dbReference>
<dbReference type="InterPro" id="IPR004299">
    <property type="entry name" value="MBOAT_fam"/>
</dbReference>
<dbReference type="InterPro" id="IPR028362">
    <property type="entry name" value="AlgI"/>
</dbReference>
<comment type="caution">
    <text evidence="9">The sequence shown here is derived from an EMBL/GenBank/DDBJ whole genome shotgun (WGS) entry which is preliminary data.</text>
</comment>
<dbReference type="Proteomes" id="UP001597441">
    <property type="component" value="Unassembled WGS sequence"/>
</dbReference>
<evidence type="ECO:0000313" key="10">
    <source>
        <dbReference type="Proteomes" id="UP001597441"/>
    </source>
</evidence>
<feature type="transmembrane region" description="Helical" evidence="8">
    <location>
        <begin position="51"/>
        <end position="67"/>
    </location>
</feature>
<accession>A0ABW5JU99</accession>
<name>A0ABW5JU99_9FLAO</name>
<evidence type="ECO:0000256" key="1">
    <source>
        <dbReference type="ARBA" id="ARBA00004651"/>
    </source>
</evidence>
<sequence>MLFNSIAFLVFLPVTFSLYWFLLKRSTKGQNILLLLASYFFYGWWDYRFLILIALSTIVDYFVGLSLEKESVAKKRKRLLGFSLTFNLGLLGFFKYYNFFIESWIDAWQNIGIEMHTSTLNIVLPVGISFYTFQTLSYTIDVYRKKLQPTHSFINFATFVAFFPQLVAGPIERATNLLPQFSEKRNFNTERAISGIHLIIWGLFKKIVIADSCATYVNAIFSDYETLNTLTLCIGAIYFAFQIYGDFSGYSDIAIGTARLFGFELMRNFNLPYFSRDVAEFWRRWHISLSTWFRDYLYIPLGGSRGNKANQLRNVFIIFLVSGFWHGANWTFIIWGTLHAVFFIPLLLRKQNRKHLNQVSETTLIPSFGELFKMLKTFALVTLAWVFFRADNVSIAIDYLQRLALNLNFKIEYLTIERYSIEMFALIGIFILLEWFNRQKEHPFSGRFKWIKITGVMLMLLLFGVYSDHQEFIYFQF</sequence>
<evidence type="ECO:0000313" key="9">
    <source>
        <dbReference type="EMBL" id="MFD2534977.1"/>
    </source>
</evidence>
<keyword evidence="10" id="KW-1185">Reference proteome</keyword>
<evidence type="ECO:0000256" key="5">
    <source>
        <dbReference type="ARBA" id="ARBA00022989"/>
    </source>
</evidence>
<dbReference type="PIRSF" id="PIRSF500217">
    <property type="entry name" value="AlgI"/>
    <property type="match status" value="1"/>
</dbReference>
<keyword evidence="6 7" id="KW-0472">Membrane</keyword>
<feature type="transmembrane region" description="Helical" evidence="8">
    <location>
        <begin position="378"/>
        <end position="399"/>
    </location>
</feature>
<evidence type="ECO:0000256" key="8">
    <source>
        <dbReference type="SAM" id="Phobius"/>
    </source>
</evidence>
<evidence type="ECO:0000256" key="3">
    <source>
        <dbReference type="ARBA" id="ARBA00022475"/>
    </source>
</evidence>
<reference evidence="10" key="1">
    <citation type="journal article" date="2019" name="Int. J. Syst. Evol. Microbiol.">
        <title>The Global Catalogue of Microorganisms (GCM) 10K type strain sequencing project: providing services to taxonomists for standard genome sequencing and annotation.</title>
        <authorList>
            <consortium name="The Broad Institute Genomics Platform"/>
            <consortium name="The Broad Institute Genome Sequencing Center for Infectious Disease"/>
            <person name="Wu L."/>
            <person name="Ma J."/>
        </authorList>
    </citation>
    <scope>NUCLEOTIDE SEQUENCE [LARGE SCALE GENOMIC DNA]</scope>
    <source>
        <strain evidence="10">KCTC 42903</strain>
    </source>
</reference>
<feature type="transmembrane region" description="Helical" evidence="8">
    <location>
        <begin position="448"/>
        <end position="467"/>
    </location>
</feature>
<dbReference type="EMBL" id="JBHULK010000002">
    <property type="protein sequence ID" value="MFD2534977.1"/>
    <property type="molecule type" value="Genomic_DNA"/>
</dbReference>
<dbReference type="InterPro" id="IPR024194">
    <property type="entry name" value="Ac/AlaTfrase_AlgI/DltB"/>
</dbReference>
<keyword evidence="7" id="KW-0808">Transferase</keyword>
<dbReference type="PANTHER" id="PTHR13285:SF18">
    <property type="entry name" value="PROTEIN-CYSTEINE N-PALMITOYLTRANSFERASE RASP"/>
    <property type="match status" value="1"/>
</dbReference>
<dbReference type="PIRSF" id="PIRSF016636">
    <property type="entry name" value="AlgI_DltB"/>
    <property type="match status" value="1"/>
</dbReference>
<keyword evidence="4 8" id="KW-0812">Transmembrane</keyword>
<proteinExistence type="inferred from homology"/>
<keyword evidence="7" id="KW-0012">Acyltransferase</keyword>
<keyword evidence="5 8" id="KW-1133">Transmembrane helix</keyword>
<feature type="transmembrane region" description="Helical" evidence="8">
    <location>
        <begin position="419"/>
        <end position="436"/>
    </location>
</feature>
<protein>
    <submittedName>
        <fullName evidence="9">MBOAT family O-acyltransferase</fullName>
    </submittedName>
</protein>
<feature type="transmembrane region" description="Helical" evidence="8">
    <location>
        <begin position="152"/>
        <end position="171"/>
    </location>
</feature>
<feature type="transmembrane region" description="Helical" evidence="8">
    <location>
        <begin position="119"/>
        <end position="140"/>
    </location>
</feature>
<comment type="subcellular location">
    <subcellularLocation>
        <location evidence="1">Cell membrane</location>
        <topology evidence="1">Multi-pass membrane protein</topology>
    </subcellularLocation>
</comment>
<comment type="similarity">
    <text evidence="2 7">Belongs to the membrane-bound acyltransferase family.</text>
</comment>
<dbReference type="Pfam" id="PF03062">
    <property type="entry name" value="MBOAT"/>
    <property type="match status" value="1"/>
</dbReference>
<gene>
    <name evidence="9" type="ORF">ACFSQS_07670</name>
</gene>
<keyword evidence="3 7" id="KW-1003">Cell membrane</keyword>
<evidence type="ECO:0000256" key="4">
    <source>
        <dbReference type="ARBA" id="ARBA00022692"/>
    </source>
</evidence>
<dbReference type="RefSeq" id="WP_388016567.1">
    <property type="nucleotide sequence ID" value="NZ_JBHUDT010000002.1"/>
</dbReference>
<feature type="transmembrane region" description="Helical" evidence="8">
    <location>
        <begin position="6"/>
        <end position="22"/>
    </location>
</feature>
<dbReference type="InterPro" id="IPR051085">
    <property type="entry name" value="MB_O-acyltransferase"/>
</dbReference>
<feature type="transmembrane region" description="Helical" evidence="8">
    <location>
        <begin position="79"/>
        <end position="99"/>
    </location>
</feature>
<evidence type="ECO:0000256" key="7">
    <source>
        <dbReference type="PIRNR" id="PIRNR016636"/>
    </source>
</evidence>
<feature type="transmembrane region" description="Helical" evidence="8">
    <location>
        <begin position="330"/>
        <end position="348"/>
    </location>
</feature>